<dbReference type="SUPFAM" id="SSF46458">
    <property type="entry name" value="Globin-like"/>
    <property type="match status" value="1"/>
</dbReference>
<gene>
    <name evidence="6" type="ORF">SAMN05443549_10344</name>
</gene>
<protein>
    <submittedName>
        <fullName evidence="6">Hemoglobin</fullName>
    </submittedName>
</protein>
<keyword evidence="1" id="KW-0813">Transport</keyword>
<dbReference type="Pfam" id="PF01152">
    <property type="entry name" value="Bac_globin"/>
    <property type="match status" value="1"/>
</dbReference>
<reference evidence="7" key="1">
    <citation type="submission" date="2016-11" db="EMBL/GenBank/DDBJ databases">
        <authorList>
            <person name="Varghese N."/>
            <person name="Submissions S."/>
        </authorList>
    </citation>
    <scope>NUCLEOTIDE SEQUENCE [LARGE SCALE GENOMIC DNA]</scope>
    <source>
        <strain evidence="7">DSM 19978</strain>
    </source>
</reference>
<evidence type="ECO:0000256" key="5">
    <source>
        <dbReference type="PIRSR" id="PIRSR601486-1"/>
    </source>
</evidence>
<dbReference type="GO" id="GO:0020037">
    <property type="term" value="F:heme binding"/>
    <property type="evidence" value="ECO:0007669"/>
    <property type="project" value="InterPro"/>
</dbReference>
<dbReference type="InterPro" id="IPR012292">
    <property type="entry name" value="Globin/Proto"/>
</dbReference>
<dbReference type="STRING" id="468056.SAMN05443549_10344"/>
<dbReference type="GO" id="GO:0019825">
    <property type="term" value="F:oxygen binding"/>
    <property type="evidence" value="ECO:0007669"/>
    <property type="project" value="InterPro"/>
</dbReference>
<dbReference type="GO" id="GO:0046872">
    <property type="term" value="F:metal ion binding"/>
    <property type="evidence" value="ECO:0007669"/>
    <property type="project" value="UniProtKB-KW"/>
</dbReference>
<dbReference type="AlphaFoldDB" id="A0A1M5IF31"/>
<feature type="binding site" description="distal binding residue" evidence="5">
    <location>
        <position position="69"/>
    </location>
    <ligand>
        <name>heme</name>
        <dbReference type="ChEBI" id="CHEBI:30413"/>
    </ligand>
    <ligandPart>
        <name>Fe</name>
        <dbReference type="ChEBI" id="CHEBI:18248"/>
    </ligandPart>
</feature>
<organism evidence="6 7">
    <name type="scientific">Flavobacterium fluvii</name>
    <dbReference type="NCBI Taxonomy" id="468056"/>
    <lineage>
        <taxon>Bacteria</taxon>
        <taxon>Pseudomonadati</taxon>
        <taxon>Bacteroidota</taxon>
        <taxon>Flavobacteriia</taxon>
        <taxon>Flavobacteriales</taxon>
        <taxon>Flavobacteriaceae</taxon>
        <taxon>Flavobacterium</taxon>
    </lineage>
</organism>
<evidence type="ECO:0000256" key="1">
    <source>
        <dbReference type="ARBA" id="ARBA00022448"/>
    </source>
</evidence>
<keyword evidence="3 5" id="KW-0479">Metal-binding</keyword>
<keyword evidence="4 5" id="KW-0408">Iron</keyword>
<evidence type="ECO:0000256" key="2">
    <source>
        <dbReference type="ARBA" id="ARBA00022617"/>
    </source>
</evidence>
<dbReference type="Proteomes" id="UP000184516">
    <property type="component" value="Unassembled WGS sequence"/>
</dbReference>
<proteinExistence type="predicted"/>
<evidence type="ECO:0000313" key="6">
    <source>
        <dbReference type="EMBL" id="SHG26433.1"/>
    </source>
</evidence>
<keyword evidence="2 5" id="KW-0349">Heme</keyword>
<dbReference type="OrthoDB" id="25954at2"/>
<sequence length="123" mass="14379">MKTDIKNRADIEKLVHVFYGRVMEDEAISYFFNDVAKTNWEIHLPKMCDFFENILLSSGDYDGNPMVAHEELHKKSEVKENHFQHWNAVFDATVDELFKGPKAEEIKQRATNIAVAMMHKAHR</sequence>
<dbReference type="EMBL" id="FQWB01000003">
    <property type="protein sequence ID" value="SHG26433.1"/>
    <property type="molecule type" value="Genomic_DNA"/>
</dbReference>
<name>A0A1M5IF31_9FLAO</name>
<dbReference type="Gene3D" id="1.10.490.10">
    <property type="entry name" value="Globins"/>
    <property type="match status" value="1"/>
</dbReference>
<dbReference type="RefSeq" id="WP_073369615.1">
    <property type="nucleotide sequence ID" value="NZ_FQWB01000003.1"/>
</dbReference>
<dbReference type="InterPro" id="IPR009050">
    <property type="entry name" value="Globin-like_sf"/>
</dbReference>
<keyword evidence="7" id="KW-1185">Reference proteome</keyword>
<evidence type="ECO:0000313" key="7">
    <source>
        <dbReference type="Proteomes" id="UP000184516"/>
    </source>
</evidence>
<dbReference type="CDD" id="cd08916">
    <property type="entry name" value="TrHb3_P"/>
    <property type="match status" value="1"/>
</dbReference>
<evidence type="ECO:0000256" key="4">
    <source>
        <dbReference type="ARBA" id="ARBA00023004"/>
    </source>
</evidence>
<accession>A0A1M5IF31</accession>
<dbReference type="InterPro" id="IPR001486">
    <property type="entry name" value="Hemoglobin_trunc"/>
</dbReference>
<evidence type="ECO:0000256" key="3">
    <source>
        <dbReference type="ARBA" id="ARBA00022723"/>
    </source>
</evidence>